<sequence>MYREFFVQYSEVLKRHILVLKFICPECRAHNRIIDIKLIDLEEQTFFCFNCKKGYSFDKMRLVPFLTLL</sequence>
<comment type="caution">
    <text evidence="1">The sequence shown here is derived from an EMBL/GenBank/DDBJ whole genome shotgun (WGS) entry which is preliminary data.</text>
</comment>
<dbReference type="EMBL" id="BARW01029503">
    <property type="protein sequence ID" value="GAJ10189.1"/>
    <property type="molecule type" value="Genomic_DNA"/>
</dbReference>
<reference evidence="1" key="1">
    <citation type="journal article" date="2014" name="Front. Microbiol.">
        <title>High frequency of phylogenetically diverse reductive dehalogenase-homologous genes in deep subseafloor sedimentary metagenomes.</title>
        <authorList>
            <person name="Kawai M."/>
            <person name="Futagami T."/>
            <person name="Toyoda A."/>
            <person name="Takaki Y."/>
            <person name="Nishi S."/>
            <person name="Hori S."/>
            <person name="Arai W."/>
            <person name="Tsubouchi T."/>
            <person name="Morono Y."/>
            <person name="Uchiyama I."/>
            <person name="Ito T."/>
            <person name="Fujiyama A."/>
            <person name="Inagaki F."/>
            <person name="Takami H."/>
        </authorList>
    </citation>
    <scope>NUCLEOTIDE SEQUENCE</scope>
    <source>
        <strain evidence="1">Expedition CK06-06</strain>
    </source>
</reference>
<dbReference type="AlphaFoldDB" id="X1TY42"/>
<name>X1TY42_9ZZZZ</name>
<accession>X1TY42</accession>
<organism evidence="1">
    <name type="scientific">marine sediment metagenome</name>
    <dbReference type="NCBI Taxonomy" id="412755"/>
    <lineage>
        <taxon>unclassified sequences</taxon>
        <taxon>metagenomes</taxon>
        <taxon>ecological metagenomes</taxon>
    </lineage>
</organism>
<proteinExistence type="predicted"/>
<evidence type="ECO:0000313" key="1">
    <source>
        <dbReference type="EMBL" id="GAJ10189.1"/>
    </source>
</evidence>
<gene>
    <name evidence="1" type="ORF">S12H4_47395</name>
</gene>
<protein>
    <submittedName>
        <fullName evidence="1">Uncharacterized protein</fullName>
    </submittedName>
</protein>